<feature type="compositionally biased region" description="Basic and acidic residues" evidence="1">
    <location>
        <begin position="49"/>
        <end position="61"/>
    </location>
</feature>
<evidence type="ECO:0000256" key="1">
    <source>
        <dbReference type="SAM" id="MobiDB-lite"/>
    </source>
</evidence>
<feature type="region of interest" description="Disordered" evidence="1">
    <location>
        <begin position="40"/>
        <end position="73"/>
    </location>
</feature>
<protein>
    <submittedName>
        <fullName evidence="2">Uncharacterized protein</fullName>
    </submittedName>
</protein>
<reference evidence="2 3" key="1">
    <citation type="journal article" date="2016" name="Sci. Rep.">
        <title>The Dendrobium catenatum Lindl. genome sequence provides insights into polysaccharide synthase, floral development and adaptive evolution.</title>
        <authorList>
            <person name="Zhang G.Q."/>
            <person name="Xu Q."/>
            <person name="Bian C."/>
            <person name="Tsai W.C."/>
            <person name="Yeh C.M."/>
            <person name="Liu K.W."/>
            <person name="Yoshida K."/>
            <person name="Zhang L.S."/>
            <person name="Chang S.B."/>
            <person name="Chen F."/>
            <person name="Shi Y."/>
            <person name="Su Y.Y."/>
            <person name="Zhang Y.Q."/>
            <person name="Chen L.J."/>
            <person name="Yin Y."/>
            <person name="Lin M."/>
            <person name="Huang H."/>
            <person name="Deng H."/>
            <person name="Wang Z.W."/>
            <person name="Zhu S.L."/>
            <person name="Zhao X."/>
            <person name="Deng C."/>
            <person name="Niu S.C."/>
            <person name="Huang J."/>
            <person name="Wang M."/>
            <person name="Liu G.H."/>
            <person name="Yang H.J."/>
            <person name="Xiao X.J."/>
            <person name="Hsiao Y.Y."/>
            <person name="Wu W.L."/>
            <person name="Chen Y.Y."/>
            <person name="Mitsuda N."/>
            <person name="Ohme-Takagi M."/>
            <person name="Luo Y.B."/>
            <person name="Van de Peer Y."/>
            <person name="Liu Z.J."/>
        </authorList>
    </citation>
    <scope>NUCLEOTIDE SEQUENCE [LARGE SCALE GENOMIC DNA]</scope>
    <source>
        <tissue evidence="2">The whole plant</tissue>
    </source>
</reference>
<name>A0A2I0WKQ3_9ASPA</name>
<dbReference type="EMBL" id="KZ502547">
    <property type="protein sequence ID" value="PKU76226.1"/>
    <property type="molecule type" value="Genomic_DNA"/>
</dbReference>
<proteinExistence type="predicted"/>
<keyword evidence="3" id="KW-1185">Reference proteome</keyword>
<reference evidence="2 3" key="2">
    <citation type="journal article" date="2017" name="Nature">
        <title>The Apostasia genome and the evolution of orchids.</title>
        <authorList>
            <person name="Zhang G.Q."/>
            <person name="Liu K.W."/>
            <person name="Li Z."/>
            <person name="Lohaus R."/>
            <person name="Hsiao Y.Y."/>
            <person name="Niu S.C."/>
            <person name="Wang J.Y."/>
            <person name="Lin Y.C."/>
            <person name="Xu Q."/>
            <person name="Chen L.J."/>
            <person name="Yoshida K."/>
            <person name="Fujiwara S."/>
            <person name="Wang Z.W."/>
            <person name="Zhang Y.Q."/>
            <person name="Mitsuda N."/>
            <person name="Wang M."/>
            <person name="Liu G.H."/>
            <person name="Pecoraro L."/>
            <person name="Huang H.X."/>
            <person name="Xiao X.J."/>
            <person name="Lin M."/>
            <person name="Wu X.Y."/>
            <person name="Wu W.L."/>
            <person name="Chen Y.Y."/>
            <person name="Chang S.B."/>
            <person name="Sakamoto S."/>
            <person name="Ohme-Takagi M."/>
            <person name="Yagi M."/>
            <person name="Zeng S.J."/>
            <person name="Shen C.Y."/>
            <person name="Yeh C.M."/>
            <person name="Luo Y.B."/>
            <person name="Tsai W.C."/>
            <person name="Van de Peer Y."/>
            <person name="Liu Z.J."/>
        </authorList>
    </citation>
    <scope>NUCLEOTIDE SEQUENCE [LARGE SCALE GENOMIC DNA]</scope>
    <source>
        <tissue evidence="2">The whole plant</tissue>
    </source>
</reference>
<dbReference type="AlphaFoldDB" id="A0A2I0WKQ3"/>
<evidence type="ECO:0000313" key="3">
    <source>
        <dbReference type="Proteomes" id="UP000233837"/>
    </source>
</evidence>
<evidence type="ECO:0000313" key="2">
    <source>
        <dbReference type="EMBL" id="PKU76226.1"/>
    </source>
</evidence>
<sequence>MRPHGANGARQLEHVRLAMQLASLVRRAMRHAPWRASSTSLHGIWDNGSQKKEEEKSRPPWDDLSSWRQGRQDVGGEGAMKLASLGKVIEMSLSLTKALSSWPPCDGLSGCRQDDENFLRGLERRYREVGLLGITCQDDDRIVEMAAMR</sequence>
<gene>
    <name evidence="2" type="ORF">MA16_Dca015546</name>
</gene>
<dbReference type="Proteomes" id="UP000233837">
    <property type="component" value="Unassembled WGS sequence"/>
</dbReference>
<accession>A0A2I0WKQ3</accession>
<organism evidence="2 3">
    <name type="scientific">Dendrobium catenatum</name>
    <dbReference type="NCBI Taxonomy" id="906689"/>
    <lineage>
        <taxon>Eukaryota</taxon>
        <taxon>Viridiplantae</taxon>
        <taxon>Streptophyta</taxon>
        <taxon>Embryophyta</taxon>
        <taxon>Tracheophyta</taxon>
        <taxon>Spermatophyta</taxon>
        <taxon>Magnoliopsida</taxon>
        <taxon>Liliopsida</taxon>
        <taxon>Asparagales</taxon>
        <taxon>Orchidaceae</taxon>
        <taxon>Epidendroideae</taxon>
        <taxon>Malaxideae</taxon>
        <taxon>Dendrobiinae</taxon>
        <taxon>Dendrobium</taxon>
    </lineage>
</organism>